<dbReference type="AlphaFoldDB" id="A0A3E3ITK0"/>
<dbReference type="Pfam" id="PF25583">
    <property type="entry name" value="WCX"/>
    <property type="match status" value="1"/>
</dbReference>
<dbReference type="PROSITE" id="PS52050">
    <property type="entry name" value="WYL"/>
    <property type="match status" value="1"/>
</dbReference>
<reference evidence="3 4" key="1">
    <citation type="submission" date="2018-08" db="EMBL/GenBank/DDBJ databases">
        <title>A genome reference for cultivated species of the human gut microbiota.</title>
        <authorList>
            <person name="Zou Y."/>
            <person name="Xue W."/>
            <person name="Luo G."/>
        </authorList>
    </citation>
    <scope>NUCLEOTIDE SEQUENCE [LARGE SCALE GENOMIC DNA]</scope>
    <source>
        <strain evidence="3 4">TF05-12AC</strain>
    </source>
</reference>
<accession>A0A3E3ITK0</accession>
<name>A0A3E3ITK0_9FIRM</name>
<gene>
    <name evidence="3" type="ORF">DXC40_04940</name>
</gene>
<dbReference type="PANTHER" id="PTHR34580:SF1">
    <property type="entry name" value="PROTEIN PAFC"/>
    <property type="match status" value="1"/>
</dbReference>
<evidence type="ECO:0000313" key="3">
    <source>
        <dbReference type="EMBL" id="RGE70395.1"/>
    </source>
</evidence>
<dbReference type="Proteomes" id="UP000260828">
    <property type="component" value="Unassembled WGS sequence"/>
</dbReference>
<protein>
    <submittedName>
        <fullName evidence="3">WYL domain-containing protein</fullName>
    </submittedName>
</protein>
<feature type="domain" description="WYL" evidence="1">
    <location>
        <begin position="148"/>
        <end position="219"/>
    </location>
</feature>
<evidence type="ECO:0000313" key="4">
    <source>
        <dbReference type="Proteomes" id="UP000260828"/>
    </source>
</evidence>
<proteinExistence type="predicted"/>
<evidence type="ECO:0000259" key="1">
    <source>
        <dbReference type="Pfam" id="PF13280"/>
    </source>
</evidence>
<dbReference type="InterPro" id="IPR051534">
    <property type="entry name" value="CBASS_pafABC_assoc_protein"/>
</dbReference>
<evidence type="ECO:0000259" key="2">
    <source>
        <dbReference type="Pfam" id="PF25583"/>
    </source>
</evidence>
<dbReference type="InterPro" id="IPR057727">
    <property type="entry name" value="WCX_dom"/>
</dbReference>
<dbReference type="Pfam" id="PF13280">
    <property type="entry name" value="WYL"/>
    <property type="match status" value="1"/>
</dbReference>
<dbReference type="PANTHER" id="PTHR34580">
    <property type="match status" value="1"/>
</dbReference>
<comment type="caution">
    <text evidence="3">The sequence shown here is derived from an EMBL/GenBank/DDBJ whole genome shotgun (WGS) entry which is preliminary data.</text>
</comment>
<organism evidence="3 4">
    <name type="scientific">Anaerotruncus colihominis</name>
    <dbReference type="NCBI Taxonomy" id="169435"/>
    <lineage>
        <taxon>Bacteria</taxon>
        <taxon>Bacillati</taxon>
        <taxon>Bacillota</taxon>
        <taxon>Clostridia</taxon>
        <taxon>Eubacteriales</taxon>
        <taxon>Oscillospiraceae</taxon>
        <taxon>Anaerotruncus</taxon>
    </lineage>
</organism>
<feature type="domain" description="WCX" evidence="2">
    <location>
        <begin position="250"/>
        <end position="323"/>
    </location>
</feature>
<dbReference type="EMBL" id="QVME01000001">
    <property type="protein sequence ID" value="RGE70395.1"/>
    <property type="molecule type" value="Genomic_DNA"/>
</dbReference>
<dbReference type="InterPro" id="IPR026881">
    <property type="entry name" value="WYL_dom"/>
</dbReference>
<sequence>MICSWEGSPLPDKNRPLAIFQYLWNHTDESRPAIITEILAYLESQSIHADRKTVAADIRDLQEAGWDIICNRGRQNQYFIGDRGLELAELKLIIDAVQAARFISPHKTEAIVEKLTQMAGPSDREELHRRLFVQGKAKTTNEAVLYTIDLLHTAIRQRQAVEFQYLEYTSQKEKVPKHGGQFYCLSPYDLVWDSDRYYVVGWSESHGKVAKFRVDRMLRPDLSQKAFHTPPADYDVEVYFRQVFQMYDGEPCQVTLRCAGNLMKQIIDRFGEDVLTRDLGDGAFEAEVFLSASPTFYAWVFTFGGDIQITAPETIREQYQWMLQNCLETGK</sequence>